<dbReference type="RefSeq" id="WP_309900395.1">
    <property type="nucleotide sequence ID" value="NZ_JAVDRF010000003.1"/>
</dbReference>
<feature type="chain" id="PRO_5045371014" description="WxL domain-containing protein" evidence="1">
    <location>
        <begin position="21"/>
        <end position="213"/>
    </location>
</feature>
<dbReference type="EMBL" id="JAVDRF010000003">
    <property type="protein sequence ID" value="MDR6535889.1"/>
    <property type="molecule type" value="Genomic_DNA"/>
</dbReference>
<gene>
    <name evidence="2" type="ORF">J2739_001659</name>
</gene>
<evidence type="ECO:0000256" key="1">
    <source>
        <dbReference type="SAM" id="SignalP"/>
    </source>
</evidence>
<evidence type="ECO:0000313" key="2">
    <source>
        <dbReference type="EMBL" id="MDR6535889.1"/>
    </source>
</evidence>
<feature type="signal peptide" evidence="1">
    <location>
        <begin position="1"/>
        <end position="20"/>
    </location>
</feature>
<dbReference type="Proteomes" id="UP001184230">
    <property type="component" value="Unassembled WGS sequence"/>
</dbReference>
<name>A0ABU1NBS7_9BURK</name>
<keyword evidence="1" id="KW-0732">Signal</keyword>
<evidence type="ECO:0000313" key="3">
    <source>
        <dbReference type="Proteomes" id="UP001184230"/>
    </source>
</evidence>
<sequence length="213" mass="20626">MRKLLLVAVLAAIAPLAAQAESNFVTGTGALSASAKLNFSVTIPKVLFLQVGTGTSYSSNATVDNISFAVPAGSVGNGTAVAGAGGDQTAGAVTVRVLGNSGAVTLNNAVTGPLGTGVAGNPTVPWSDITVASAPLSSTTGGFTNTGIAHPAFNTSAGGGTSTTGTTLTATGGLVRQEGKWTFAYANTATLPAGTYGNTAGNNGVVTYTATTP</sequence>
<organism evidence="2 3">
    <name type="scientific">Variovorax soli</name>
    <dbReference type="NCBI Taxonomy" id="376815"/>
    <lineage>
        <taxon>Bacteria</taxon>
        <taxon>Pseudomonadati</taxon>
        <taxon>Pseudomonadota</taxon>
        <taxon>Betaproteobacteria</taxon>
        <taxon>Burkholderiales</taxon>
        <taxon>Comamonadaceae</taxon>
        <taxon>Variovorax</taxon>
    </lineage>
</organism>
<keyword evidence="3" id="KW-1185">Reference proteome</keyword>
<accession>A0ABU1NBS7</accession>
<reference evidence="2 3" key="1">
    <citation type="submission" date="2023-07" db="EMBL/GenBank/DDBJ databases">
        <title>Sorghum-associated microbial communities from plants grown in Nebraska, USA.</title>
        <authorList>
            <person name="Schachtman D."/>
        </authorList>
    </citation>
    <scope>NUCLEOTIDE SEQUENCE [LARGE SCALE GENOMIC DNA]</scope>
    <source>
        <strain evidence="2 3">DS1781</strain>
    </source>
</reference>
<protein>
    <recommendedName>
        <fullName evidence="4">WxL domain-containing protein</fullName>
    </recommendedName>
</protein>
<proteinExistence type="predicted"/>
<comment type="caution">
    <text evidence="2">The sequence shown here is derived from an EMBL/GenBank/DDBJ whole genome shotgun (WGS) entry which is preliminary data.</text>
</comment>
<evidence type="ECO:0008006" key="4">
    <source>
        <dbReference type="Google" id="ProtNLM"/>
    </source>
</evidence>